<protein>
    <submittedName>
        <fullName evidence="2">TetR/AcrR family transcriptional regulator</fullName>
    </submittedName>
</protein>
<dbReference type="SUPFAM" id="SSF48498">
    <property type="entry name" value="Tetracyclin repressor-like, C-terminal domain"/>
    <property type="match status" value="1"/>
</dbReference>
<dbReference type="InterPro" id="IPR036271">
    <property type="entry name" value="Tet_transcr_reg_TetR-rel_C_sf"/>
</dbReference>
<feature type="domain" description="Tetracyclin repressor-like C-terminal" evidence="1">
    <location>
        <begin position="84"/>
        <end position="210"/>
    </location>
</feature>
<dbReference type="AlphaFoldDB" id="A0A5C6RYH2"/>
<name>A0A5C6RYH2_9FLAO</name>
<evidence type="ECO:0000259" key="1">
    <source>
        <dbReference type="Pfam" id="PF17931"/>
    </source>
</evidence>
<reference evidence="2 3" key="1">
    <citation type="submission" date="2019-08" db="EMBL/GenBank/DDBJ databases">
        <title>Genome of Vicingus serpentipes NCIMB 15042.</title>
        <authorList>
            <person name="Bowman J.P."/>
        </authorList>
    </citation>
    <scope>NUCLEOTIDE SEQUENCE [LARGE SCALE GENOMIC DNA]</scope>
    <source>
        <strain evidence="2 3">NCIMB 15042</strain>
    </source>
</reference>
<evidence type="ECO:0000313" key="3">
    <source>
        <dbReference type="Proteomes" id="UP000321721"/>
    </source>
</evidence>
<dbReference type="InterPro" id="IPR041673">
    <property type="entry name" value="TetR_C_23"/>
</dbReference>
<dbReference type="EMBL" id="VOOS01000001">
    <property type="protein sequence ID" value="TXB67107.1"/>
    <property type="molecule type" value="Genomic_DNA"/>
</dbReference>
<accession>A0A5C6RYH2</accession>
<dbReference type="RefSeq" id="WP_147098344.1">
    <property type="nucleotide sequence ID" value="NZ_VOOS01000001.1"/>
</dbReference>
<dbReference type="Proteomes" id="UP000321721">
    <property type="component" value="Unassembled WGS sequence"/>
</dbReference>
<evidence type="ECO:0000313" key="2">
    <source>
        <dbReference type="EMBL" id="TXB67107.1"/>
    </source>
</evidence>
<organism evidence="2 3">
    <name type="scientific">Vicingus serpentipes</name>
    <dbReference type="NCBI Taxonomy" id="1926625"/>
    <lineage>
        <taxon>Bacteria</taxon>
        <taxon>Pseudomonadati</taxon>
        <taxon>Bacteroidota</taxon>
        <taxon>Flavobacteriia</taxon>
        <taxon>Flavobacteriales</taxon>
        <taxon>Vicingaceae</taxon>
        <taxon>Vicingus</taxon>
    </lineage>
</organism>
<proteinExistence type="predicted"/>
<dbReference type="Pfam" id="PF17931">
    <property type="entry name" value="TetR_C_23"/>
    <property type="match status" value="1"/>
</dbReference>
<sequence length="219" mass="25773">MAKKKTSTESSLISNYMNYVLEHNKQPESIHSFTKSIGITEKEFYTHFGSFSSLQKQVFTQFFNFTTELLHKDEDYGNYDAKSKLISFYYTIFELFKANRSYIAFVLTEDKNQLKNYKQLADFNGKFEEYIDTLSIKLPDLKIEKIEAYKEKGVAKISWAQFLFILNFWLEDESANFEKTDVLIEKSITTGFNIIENNPLKHIIDLGKFLIKEKTHFSM</sequence>
<comment type="caution">
    <text evidence="2">The sequence shown here is derived from an EMBL/GenBank/DDBJ whole genome shotgun (WGS) entry which is preliminary data.</text>
</comment>
<keyword evidence="3" id="KW-1185">Reference proteome</keyword>
<dbReference type="OrthoDB" id="977687at2"/>
<gene>
    <name evidence="2" type="ORF">FRY74_02675</name>
</gene>